<dbReference type="NCBIfam" id="TIGR01855">
    <property type="entry name" value="IMP_synth_hisH"/>
    <property type="match status" value="1"/>
</dbReference>
<dbReference type="PANTHER" id="PTHR42701:SF1">
    <property type="entry name" value="IMIDAZOLE GLYCEROL PHOSPHATE SYNTHASE SUBUNIT HISH"/>
    <property type="match status" value="1"/>
</dbReference>
<dbReference type="PANTHER" id="PTHR42701">
    <property type="entry name" value="IMIDAZOLE GLYCEROL PHOSPHATE SYNTHASE SUBUNIT HISH"/>
    <property type="match status" value="1"/>
</dbReference>
<gene>
    <name evidence="13" type="primary">hisH_1</name>
    <name evidence="10" type="synonym">hisH</name>
    <name evidence="13" type="ORF">METEAL_08910</name>
</gene>
<dbReference type="Gene3D" id="3.40.50.880">
    <property type="match status" value="1"/>
</dbReference>
<dbReference type="AlphaFoldDB" id="A0AA48GPP5"/>
<keyword evidence="4 10" id="KW-0378">Hydrolase</keyword>
<dbReference type="KEGG" id="msil:METEAL_08910"/>
<keyword evidence="7 10" id="KW-0456">Lyase</keyword>
<dbReference type="GO" id="GO:0005737">
    <property type="term" value="C:cytoplasm"/>
    <property type="evidence" value="ECO:0007669"/>
    <property type="project" value="UniProtKB-SubCell"/>
</dbReference>
<comment type="catalytic activity">
    <reaction evidence="8 10">
        <text>5-[(5-phospho-1-deoxy-D-ribulos-1-ylimino)methylamino]-1-(5-phospho-beta-D-ribosyl)imidazole-4-carboxamide + L-glutamine = D-erythro-1-(imidazol-4-yl)glycerol 3-phosphate + 5-amino-1-(5-phospho-beta-D-ribosyl)imidazole-4-carboxamide + L-glutamate + H(+)</text>
        <dbReference type="Rhea" id="RHEA:24793"/>
        <dbReference type="ChEBI" id="CHEBI:15378"/>
        <dbReference type="ChEBI" id="CHEBI:29985"/>
        <dbReference type="ChEBI" id="CHEBI:58278"/>
        <dbReference type="ChEBI" id="CHEBI:58359"/>
        <dbReference type="ChEBI" id="CHEBI:58475"/>
        <dbReference type="ChEBI" id="CHEBI:58525"/>
        <dbReference type="EC" id="4.3.2.10"/>
    </reaction>
</comment>
<dbReference type="InterPro" id="IPR029062">
    <property type="entry name" value="Class_I_gatase-like"/>
</dbReference>
<evidence type="ECO:0000256" key="11">
    <source>
        <dbReference type="PIRSR" id="PIRSR000495-1"/>
    </source>
</evidence>
<dbReference type="PIRSF" id="PIRSF000495">
    <property type="entry name" value="Amidotransf_hisH"/>
    <property type="match status" value="1"/>
</dbReference>
<name>A0AA48GPP5_9BACT</name>
<evidence type="ECO:0000256" key="4">
    <source>
        <dbReference type="ARBA" id="ARBA00022801"/>
    </source>
</evidence>
<organism evidence="13 14">
    <name type="scientific">Mesoterricola silvestris</name>
    <dbReference type="NCBI Taxonomy" id="2927979"/>
    <lineage>
        <taxon>Bacteria</taxon>
        <taxon>Pseudomonadati</taxon>
        <taxon>Acidobacteriota</taxon>
        <taxon>Holophagae</taxon>
        <taxon>Holophagales</taxon>
        <taxon>Holophagaceae</taxon>
        <taxon>Mesoterricola</taxon>
    </lineage>
</organism>
<dbReference type="RefSeq" id="WP_316414620.1">
    <property type="nucleotide sequence ID" value="NZ_AP027080.1"/>
</dbReference>
<dbReference type="Proteomes" id="UP001238179">
    <property type="component" value="Chromosome"/>
</dbReference>
<reference evidence="14" key="1">
    <citation type="journal article" date="2023" name="Int. J. Syst. Evol. Microbiol.">
        <title>Mesoterricola silvestris gen. nov., sp. nov., Mesoterricola sediminis sp. nov., Geothrix oryzae sp. nov., Geothrix edaphica sp. nov., Geothrix rubra sp. nov., and Geothrix limicola sp. nov., six novel members of Acidobacteriota isolated from soils.</title>
        <authorList>
            <person name="Itoh H."/>
            <person name="Sugisawa Y."/>
            <person name="Mise K."/>
            <person name="Xu Z."/>
            <person name="Kuniyasu M."/>
            <person name="Ushijima N."/>
            <person name="Kawano K."/>
            <person name="Kobayashi E."/>
            <person name="Shiratori Y."/>
            <person name="Masuda Y."/>
            <person name="Senoo K."/>
        </authorList>
    </citation>
    <scope>NUCLEOTIDE SEQUENCE [LARGE SCALE GENOMIC DNA]</scope>
    <source>
        <strain evidence="14">W79</strain>
    </source>
</reference>
<evidence type="ECO:0000259" key="12">
    <source>
        <dbReference type="Pfam" id="PF00117"/>
    </source>
</evidence>
<dbReference type="EC" id="4.3.2.10" evidence="10"/>
<dbReference type="Pfam" id="PF00117">
    <property type="entry name" value="GATase"/>
    <property type="match status" value="1"/>
</dbReference>
<dbReference type="GO" id="GO:0004359">
    <property type="term" value="F:glutaminase activity"/>
    <property type="evidence" value="ECO:0007669"/>
    <property type="project" value="UniProtKB-EC"/>
</dbReference>
<dbReference type="PROSITE" id="PS51274">
    <property type="entry name" value="GATASE_COBBQ"/>
    <property type="match status" value="1"/>
</dbReference>
<accession>A0AA48GPP5</accession>
<dbReference type="GO" id="GO:0016829">
    <property type="term" value="F:lyase activity"/>
    <property type="evidence" value="ECO:0007669"/>
    <property type="project" value="UniProtKB-KW"/>
</dbReference>
<dbReference type="InterPro" id="IPR010139">
    <property type="entry name" value="Imidazole-glycPsynth_HisH"/>
</dbReference>
<dbReference type="CDD" id="cd01748">
    <property type="entry name" value="GATase1_IGP_Synthase"/>
    <property type="match status" value="1"/>
</dbReference>
<evidence type="ECO:0000256" key="1">
    <source>
        <dbReference type="ARBA" id="ARBA00005091"/>
    </source>
</evidence>
<evidence type="ECO:0000256" key="6">
    <source>
        <dbReference type="ARBA" id="ARBA00023102"/>
    </source>
</evidence>
<sequence length="194" mass="20679">MIGIVDYGCGNLRSLENALEFLGLESRRVSAREDVLAMDRLILPGVGNFGHAGAELARRGLGASLRERAGLGRPLLGICLGMQLLFEGSEEAPETEGLGLLPGRSELFADPALKVPHMGWSAVEFGELSGAAYFVHSYFLPGLSGDRPAQVATARYGRPFLAGFRSGSLAGFQFHPEKSGAYGLNLLKEALAWS</sequence>
<evidence type="ECO:0000313" key="13">
    <source>
        <dbReference type="EMBL" id="BDU71717.1"/>
    </source>
</evidence>
<keyword evidence="10" id="KW-0963">Cytoplasm</keyword>
<keyword evidence="6 10" id="KW-0368">Histidine biosynthesis</keyword>
<evidence type="ECO:0000256" key="2">
    <source>
        <dbReference type="ARBA" id="ARBA00011152"/>
    </source>
</evidence>
<evidence type="ECO:0000256" key="3">
    <source>
        <dbReference type="ARBA" id="ARBA00022605"/>
    </source>
</evidence>
<dbReference type="GO" id="GO:0000105">
    <property type="term" value="P:L-histidine biosynthetic process"/>
    <property type="evidence" value="ECO:0007669"/>
    <property type="project" value="UniProtKB-UniRule"/>
</dbReference>
<keyword evidence="5 10" id="KW-0315">Glutamine amidotransferase</keyword>
<comment type="catalytic activity">
    <reaction evidence="9 10">
        <text>L-glutamine + H2O = L-glutamate + NH4(+)</text>
        <dbReference type="Rhea" id="RHEA:15889"/>
        <dbReference type="ChEBI" id="CHEBI:15377"/>
        <dbReference type="ChEBI" id="CHEBI:28938"/>
        <dbReference type="ChEBI" id="CHEBI:29985"/>
        <dbReference type="ChEBI" id="CHEBI:58359"/>
        <dbReference type="EC" id="3.5.1.2"/>
    </reaction>
</comment>
<evidence type="ECO:0000256" key="8">
    <source>
        <dbReference type="ARBA" id="ARBA00047838"/>
    </source>
</evidence>
<evidence type="ECO:0000313" key="14">
    <source>
        <dbReference type="Proteomes" id="UP001238179"/>
    </source>
</evidence>
<comment type="pathway">
    <text evidence="1 10">Amino-acid biosynthesis; L-histidine biosynthesis; L-histidine from 5-phospho-alpha-D-ribose 1-diphosphate: step 5/9.</text>
</comment>
<feature type="active site" description="Nucleophile" evidence="10 11">
    <location>
        <position position="79"/>
    </location>
</feature>
<dbReference type="GO" id="GO:0000107">
    <property type="term" value="F:imidazoleglycerol-phosphate synthase activity"/>
    <property type="evidence" value="ECO:0007669"/>
    <property type="project" value="UniProtKB-UniRule"/>
</dbReference>
<evidence type="ECO:0000256" key="10">
    <source>
        <dbReference type="HAMAP-Rule" id="MF_00278"/>
    </source>
</evidence>
<dbReference type="InterPro" id="IPR017926">
    <property type="entry name" value="GATASE"/>
</dbReference>
<keyword evidence="3 10" id="KW-0028">Amino-acid biosynthesis</keyword>
<proteinExistence type="inferred from homology"/>
<protein>
    <recommendedName>
        <fullName evidence="10">Imidazole glycerol phosphate synthase subunit HisH</fullName>
        <ecNumber evidence="10">4.3.2.10</ecNumber>
    </recommendedName>
    <alternativeName>
        <fullName evidence="10">IGP synthase glutaminase subunit</fullName>
        <ecNumber evidence="10">3.5.1.2</ecNumber>
    </alternativeName>
    <alternativeName>
        <fullName evidence="10">IGP synthase subunit HisH</fullName>
    </alternativeName>
    <alternativeName>
        <fullName evidence="10">ImGP synthase subunit HisH</fullName>
        <shortName evidence="10">IGPS subunit HisH</shortName>
    </alternativeName>
</protein>
<keyword evidence="14" id="KW-1185">Reference proteome</keyword>
<evidence type="ECO:0000256" key="9">
    <source>
        <dbReference type="ARBA" id="ARBA00049534"/>
    </source>
</evidence>
<dbReference type="EMBL" id="AP027080">
    <property type="protein sequence ID" value="BDU71717.1"/>
    <property type="molecule type" value="Genomic_DNA"/>
</dbReference>
<comment type="subunit">
    <text evidence="2 10">Heterodimer of HisH and HisF.</text>
</comment>
<evidence type="ECO:0000256" key="5">
    <source>
        <dbReference type="ARBA" id="ARBA00022962"/>
    </source>
</evidence>
<feature type="domain" description="Glutamine amidotransferase" evidence="12">
    <location>
        <begin position="4"/>
        <end position="180"/>
    </location>
</feature>
<comment type="function">
    <text evidence="10">IGPS catalyzes the conversion of PRFAR and glutamine to IGP, AICAR and glutamate. The HisH subunit catalyzes the hydrolysis of glutamine to glutamate and ammonia as part of the synthesis of IGP and AICAR. The resulting ammonia molecule is channeled to the active site of HisF.</text>
</comment>
<dbReference type="HAMAP" id="MF_00278">
    <property type="entry name" value="HisH"/>
    <property type="match status" value="1"/>
</dbReference>
<comment type="subcellular location">
    <subcellularLocation>
        <location evidence="10">Cytoplasm</location>
    </subcellularLocation>
</comment>
<feature type="active site" evidence="10 11">
    <location>
        <position position="175"/>
    </location>
</feature>
<evidence type="ECO:0000256" key="7">
    <source>
        <dbReference type="ARBA" id="ARBA00023239"/>
    </source>
</evidence>
<dbReference type="EC" id="3.5.1.2" evidence="10"/>
<feature type="active site" evidence="10 11">
    <location>
        <position position="177"/>
    </location>
</feature>
<dbReference type="SUPFAM" id="SSF52317">
    <property type="entry name" value="Class I glutamine amidotransferase-like"/>
    <property type="match status" value="1"/>
</dbReference>
<dbReference type="PROSITE" id="PS51273">
    <property type="entry name" value="GATASE_TYPE_1"/>
    <property type="match status" value="1"/>
</dbReference>